<dbReference type="SUPFAM" id="SSF53098">
    <property type="entry name" value="Ribonuclease H-like"/>
    <property type="match status" value="1"/>
</dbReference>
<feature type="region of interest" description="Disordered" evidence="1">
    <location>
        <begin position="227"/>
        <end position="256"/>
    </location>
</feature>
<gene>
    <name evidence="3" type="ORF">KCMC57_63260</name>
</gene>
<dbReference type="GO" id="GO:0006313">
    <property type="term" value="P:DNA transposition"/>
    <property type="evidence" value="ECO:0007669"/>
    <property type="project" value="InterPro"/>
</dbReference>
<feature type="compositionally biased region" description="Basic residues" evidence="1">
    <location>
        <begin position="227"/>
        <end position="236"/>
    </location>
</feature>
<dbReference type="InterPro" id="IPR012337">
    <property type="entry name" value="RNaseH-like_sf"/>
</dbReference>
<evidence type="ECO:0000256" key="1">
    <source>
        <dbReference type="SAM" id="MobiDB-lite"/>
    </source>
</evidence>
<sequence>MFGPTHVGETAYAQRLLHLLTPDMLVLWDKGFDANAFLAQVTATSAKVLGRLRSNRRTPVLARLDDGSYLSAIGTVHVRIIDAKITVTCADGTVFSGSYRLATTLTDARRHPARALVNLYHERWEHQSAYYALRHTILAGRNLRSCDQAGLEQEMWALLTLYQALRTMMVEAAESVPGTDPDRCSFAVALQTARDQVVQAAGIVPDEPGSLGLIGRRVLDRLLAPRRHRTSTRKVKSPISRYGSGRQPRDAAGLGG</sequence>
<evidence type="ECO:0000313" key="3">
    <source>
        <dbReference type="EMBL" id="BFP49958.1"/>
    </source>
</evidence>
<organism evidence="3">
    <name type="scientific">Kitasatospora sp. CMC57</name>
    <dbReference type="NCBI Taxonomy" id="3231513"/>
    <lineage>
        <taxon>Bacteria</taxon>
        <taxon>Bacillati</taxon>
        <taxon>Actinomycetota</taxon>
        <taxon>Actinomycetes</taxon>
        <taxon>Kitasatosporales</taxon>
        <taxon>Streptomycetaceae</taxon>
        <taxon>Kitasatospora</taxon>
    </lineage>
</organism>
<reference evidence="3" key="1">
    <citation type="submission" date="2024-07" db="EMBL/GenBank/DDBJ databases">
        <title>Complete genome sequences of cellulolytic bacteria, Kitasatospora sp. CMC57 and Streptomyces sp. CMC78, isolated from Japanese agricultural soil.</title>
        <authorList>
            <person name="Hashimoto T."/>
            <person name="Ito M."/>
            <person name="Iwamoto M."/>
            <person name="Fukahori D."/>
            <person name="Shoda T."/>
            <person name="Sakoda M."/>
            <person name="Morohoshi T."/>
            <person name="Mitsuboshi M."/>
            <person name="Nishizawa T."/>
        </authorList>
    </citation>
    <scope>NUCLEOTIDE SEQUENCE</scope>
    <source>
        <strain evidence="3">CMC57</strain>
    </source>
</reference>
<evidence type="ECO:0000259" key="2">
    <source>
        <dbReference type="Pfam" id="PF01609"/>
    </source>
</evidence>
<dbReference type="RefSeq" id="WP_407991990.1">
    <property type="nucleotide sequence ID" value="NZ_AP035881.2"/>
</dbReference>
<dbReference type="GO" id="GO:0004803">
    <property type="term" value="F:transposase activity"/>
    <property type="evidence" value="ECO:0007669"/>
    <property type="project" value="InterPro"/>
</dbReference>
<name>A0AB33K8F6_9ACTN</name>
<dbReference type="InterPro" id="IPR002559">
    <property type="entry name" value="Transposase_11"/>
</dbReference>
<feature type="domain" description="Transposase IS4-like" evidence="2">
    <location>
        <begin position="4"/>
        <end position="162"/>
    </location>
</feature>
<dbReference type="Pfam" id="PF01609">
    <property type="entry name" value="DDE_Tnp_1"/>
    <property type="match status" value="1"/>
</dbReference>
<dbReference type="GO" id="GO:0003677">
    <property type="term" value="F:DNA binding"/>
    <property type="evidence" value="ECO:0007669"/>
    <property type="project" value="InterPro"/>
</dbReference>
<accession>A0AB33K8F6</accession>
<proteinExistence type="predicted"/>
<protein>
    <recommendedName>
        <fullName evidence="2">Transposase IS4-like domain-containing protein</fullName>
    </recommendedName>
</protein>
<dbReference type="EMBL" id="AP035881">
    <property type="protein sequence ID" value="BFP49958.1"/>
    <property type="molecule type" value="Genomic_DNA"/>
</dbReference>
<dbReference type="AlphaFoldDB" id="A0AB33K8F6"/>